<comment type="caution">
    <text evidence="3">The sequence shown here is derived from an EMBL/GenBank/DDBJ whole genome shotgun (WGS) entry which is preliminary data.</text>
</comment>
<dbReference type="PANTHER" id="PTHR47197">
    <property type="entry name" value="PROTEIN NIRF"/>
    <property type="match status" value="1"/>
</dbReference>
<name>A0ABX1R459_9ALTE</name>
<dbReference type="InterPro" id="IPR022409">
    <property type="entry name" value="PKD/Chitinase_dom"/>
</dbReference>
<proteinExistence type="predicted"/>
<dbReference type="InterPro" id="IPR001680">
    <property type="entry name" value="WD40_rpt"/>
</dbReference>
<dbReference type="InterPro" id="IPR028974">
    <property type="entry name" value="TSP_type-3_rpt"/>
</dbReference>
<evidence type="ECO:0000313" key="4">
    <source>
        <dbReference type="Proteomes" id="UP000709336"/>
    </source>
</evidence>
<dbReference type="RefSeq" id="WP_169210462.1">
    <property type="nucleotide sequence ID" value="NZ_JAATNW010000004.1"/>
</dbReference>
<feature type="domain" description="PKD" evidence="2">
    <location>
        <begin position="584"/>
        <end position="670"/>
    </location>
</feature>
<protein>
    <recommendedName>
        <fullName evidence="2">PKD domain-containing protein</fullName>
    </recommendedName>
</protein>
<dbReference type="EMBL" id="JAATNW010000004">
    <property type="protein sequence ID" value="NMH59887.1"/>
    <property type="molecule type" value="Genomic_DNA"/>
</dbReference>
<dbReference type="SUPFAM" id="SSF50998">
    <property type="entry name" value="Quinoprotein alcohol dehydrogenase-like"/>
    <property type="match status" value="1"/>
</dbReference>
<evidence type="ECO:0000259" key="2">
    <source>
        <dbReference type="PROSITE" id="PS50093"/>
    </source>
</evidence>
<dbReference type="InterPro" id="IPR011047">
    <property type="entry name" value="Quinoprotein_ADH-like_sf"/>
</dbReference>
<accession>A0ABX1R459</accession>
<dbReference type="SUPFAM" id="SSF50969">
    <property type="entry name" value="YVTN repeat-like/Quinoprotein amine dehydrogenase"/>
    <property type="match status" value="2"/>
</dbReference>
<keyword evidence="4" id="KW-1185">Reference proteome</keyword>
<evidence type="ECO:0000256" key="1">
    <source>
        <dbReference type="SAM" id="MobiDB-lite"/>
    </source>
</evidence>
<sequence length="1390" mass="153205">MSAYRFAIIFLVLFITACGGGGGSSSSPTPAPAPTPIPDPDPAPQPDPVPQVFSGIFLDSPVAGLGFTTTSGQQGVTNIDGEYAYEENDSVTFKIGDITLPDVTAAKVVTPLDVMGTKNTRLASVINLIRLIQSLDEDGDSSNGIVLSESLLTRLNASGLNFDDLVKSVSEFEQAVNNAGIFDSESGTTFISISEAIKHFEESLNSSSVLDSDKDGIPNAEDVDDDNDGVPDSDDMFPWDEAETLDFDLDGIGDNADSDDDNDGVEDNVDAEKRLILSIAGTLGTQIDYFFDQLNQRLVLISEDEKTLTVLDVNTGETLQTVSFNNFPKKIRLSSDSQKLYVATNSAPSARSRWDEGSSSIFTYDMESLEQLSKIDLDTLIYDFVVTANNRLITSSPHYYDGSRVWNFATAEFISELYGPERMNLSYDESRQQVYAMSEWAGVIYTVDTSSAGEWSLEGRYTNYSWGGRKFWNNSNDQELLTSSGLIINKDSFVATDSLSIGYEIEAAHFDASNNTMLLQFEDDTVFLYNSEYLAEISELALIGTVRAFNTTQHYLYYLSETGTGTKLIKSPKPCPACGENTAPVAAFDYTSASGTTADIFVFDGSSSRDAESALQYRWDLDGDGEWDTEFSSLSTIEKDYFASGTYLVTLQIKDAAGATHSKSKDVVVENGTKAAIEVSNPTANSYNFEALQSVFASTHGKLYVTDDENQLWIIDADTGLPESYFDFPFALENLTLSGDQNYIYLSLIDYASSYADRRYFIAAFDVSQQALVNVLEVDERVSHLDGLDDKIFAIFGNTLKQFDVGTGEEVFSTSINYVDGLMLNAENEELWLLDYQTIYRYQITVSGLSLISSPFIANVPFSRDAWLTPDGNHLISYDGSVIRVSDFTKIATLEGDLSYISSLTFDPDEKVLFAADNRRQLYYYSTESWQQIGSLTTQEDVFHSYVQGGEIKVFTSDYYESALESYSHPCSECGENTAPLAVLNYQTDLNNDLTTSVFSFDASSSSDAESSAPLVYRWDIDNDGEWDSLFSYSGTLEYRFVIPDTYTVAVQVKDEYGLVSTDTVTIEVSQGINDGTVVSNAEAYNLDFSPISVLTDTQRRKTYMTTKIVIDGSDHHRVYVVDIATGLAERYYQMPSIVEHMTLSQAGNTLYVTMPSRSHSSSWYEEDQFGYVAVFDLSTNVNPSHTHSLYVTTDPYDVVELNGELIISSGSGSYTDITLVDASDGSTISTYSSIYQQSNLALHPITNHIFVSETRVWADDIYEFSTDGSTFTYEKQHYLNAGTGGNVWLTPDGNFLISARGDVFSAVDSSFVMTLSHDSSVDDVAFDVVNNVVYTVNADRVSEYSLTDFVLVNSEEFAGGDKLIFTHDDGLMKLDSDTGVIERIVFSGP</sequence>
<dbReference type="PROSITE" id="PS50093">
    <property type="entry name" value="PKD"/>
    <property type="match status" value="1"/>
</dbReference>
<dbReference type="Pfam" id="PF18911">
    <property type="entry name" value="PKD_4"/>
    <property type="match status" value="1"/>
</dbReference>
<feature type="region of interest" description="Disordered" evidence="1">
    <location>
        <begin position="23"/>
        <end position="50"/>
    </location>
</feature>
<dbReference type="InterPro" id="IPR035986">
    <property type="entry name" value="PKD_dom_sf"/>
</dbReference>
<dbReference type="SUPFAM" id="SSF103647">
    <property type="entry name" value="TSP type-3 repeat"/>
    <property type="match status" value="1"/>
</dbReference>
<dbReference type="InterPro" id="IPR013783">
    <property type="entry name" value="Ig-like_fold"/>
</dbReference>
<dbReference type="PANTHER" id="PTHR47197:SF3">
    <property type="entry name" value="DIHYDRO-HEME D1 DEHYDROGENASE"/>
    <property type="match status" value="1"/>
</dbReference>
<feature type="compositionally biased region" description="Pro residues" evidence="1">
    <location>
        <begin position="29"/>
        <end position="49"/>
    </location>
</feature>
<dbReference type="Gene3D" id="2.130.10.10">
    <property type="entry name" value="YVTN repeat-like/Quinoprotein amine dehydrogenase"/>
    <property type="match status" value="3"/>
</dbReference>
<organism evidence="3 4">
    <name type="scientific">Alteromonas ponticola</name>
    <dbReference type="NCBI Taxonomy" id="2720613"/>
    <lineage>
        <taxon>Bacteria</taxon>
        <taxon>Pseudomonadati</taxon>
        <taxon>Pseudomonadota</taxon>
        <taxon>Gammaproteobacteria</taxon>
        <taxon>Alteromonadales</taxon>
        <taxon>Alteromonadaceae</taxon>
        <taxon>Alteromonas/Salinimonas group</taxon>
        <taxon>Alteromonas</taxon>
    </lineage>
</organism>
<feature type="compositionally biased region" description="Acidic residues" evidence="1">
    <location>
        <begin position="221"/>
        <end position="232"/>
    </location>
</feature>
<evidence type="ECO:0000313" key="3">
    <source>
        <dbReference type="EMBL" id="NMH59887.1"/>
    </source>
</evidence>
<dbReference type="SMART" id="SM00320">
    <property type="entry name" value="WD40"/>
    <property type="match status" value="2"/>
</dbReference>
<feature type="region of interest" description="Disordered" evidence="1">
    <location>
        <begin position="208"/>
        <end position="232"/>
    </location>
</feature>
<dbReference type="PROSITE" id="PS51257">
    <property type="entry name" value="PROKAR_LIPOPROTEIN"/>
    <property type="match status" value="1"/>
</dbReference>
<dbReference type="SUPFAM" id="SSF49299">
    <property type="entry name" value="PKD domain"/>
    <property type="match status" value="2"/>
</dbReference>
<dbReference type="CDD" id="cd00146">
    <property type="entry name" value="PKD"/>
    <property type="match status" value="2"/>
</dbReference>
<dbReference type="Gene3D" id="4.10.1080.10">
    <property type="entry name" value="TSP type-3 repeat"/>
    <property type="match status" value="1"/>
</dbReference>
<reference evidence="3 4" key="1">
    <citation type="submission" date="2020-03" db="EMBL/GenBank/DDBJ databases">
        <title>Alteromonas ponticola sp. nov., isolated from seawater.</title>
        <authorList>
            <person name="Yoon J.-H."/>
            <person name="Kim Y.-O."/>
        </authorList>
    </citation>
    <scope>NUCLEOTIDE SEQUENCE [LARGE SCALE GENOMIC DNA]</scope>
    <source>
        <strain evidence="3 4">MYP5</strain>
    </source>
</reference>
<dbReference type="Proteomes" id="UP000709336">
    <property type="component" value="Unassembled WGS sequence"/>
</dbReference>
<dbReference type="InterPro" id="IPR000601">
    <property type="entry name" value="PKD_dom"/>
</dbReference>
<dbReference type="Gene3D" id="2.60.40.10">
    <property type="entry name" value="Immunoglobulins"/>
    <property type="match status" value="2"/>
</dbReference>
<dbReference type="InterPro" id="IPR051200">
    <property type="entry name" value="Host-pathogen_enzymatic-act"/>
</dbReference>
<dbReference type="InterPro" id="IPR011044">
    <property type="entry name" value="Quino_amine_DH_bsu"/>
</dbReference>
<gene>
    <name evidence="3" type="ORF">HCJ96_07660</name>
</gene>
<dbReference type="SMART" id="SM00089">
    <property type="entry name" value="PKD"/>
    <property type="match status" value="2"/>
</dbReference>
<dbReference type="InterPro" id="IPR015943">
    <property type="entry name" value="WD40/YVTN_repeat-like_dom_sf"/>
</dbReference>